<dbReference type="PROSITE" id="PS51367">
    <property type="entry name" value="THAUMATIN_2"/>
    <property type="match status" value="1"/>
</dbReference>
<feature type="disulfide bond" evidence="1">
    <location>
        <begin position="149"/>
        <end position="209"/>
    </location>
</feature>
<dbReference type="PANTHER" id="PTHR31048">
    <property type="entry name" value="OS03G0233200 PROTEIN"/>
    <property type="match status" value="1"/>
</dbReference>
<evidence type="ECO:0000313" key="3">
    <source>
        <dbReference type="Proteomes" id="UP000639772"/>
    </source>
</evidence>
<dbReference type="EMBL" id="JADCNM010000014">
    <property type="protein sequence ID" value="KAG0453468.1"/>
    <property type="molecule type" value="Genomic_DNA"/>
</dbReference>
<dbReference type="SMART" id="SM00205">
    <property type="entry name" value="THN"/>
    <property type="match status" value="1"/>
</dbReference>
<evidence type="ECO:0008006" key="4">
    <source>
        <dbReference type="Google" id="ProtNLM"/>
    </source>
</evidence>
<dbReference type="PIRSF" id="PIRSF002703">
    <property type="entry name" value="Thaumatin"/>
    <property type="match status" value="1"/>
</dbReference>
<protein>
    <recommendedName>
        <fullName evidence="4">Thaumatin-like protein</fullName>
    </recommendedName>
</protein>
<dbReference type="AlphaFoldDB" id="A0A835PLE1"/>
<dbReference type="PRINTS" id="PR00347">
    <property type="entry name" value="THAUMATIN"/>
</dbReference>
<organism evidence="2 3">
    <name type="scientific">Vanilla planifolia</name>
    <name type="common">Vanilla</name>
    <dbReference type="NCBI Taxonomy" id="51239"/>
    <lineage>
        <taxon>Eukaryota</taxon>
        <taxon>Viridiplantae</taxon>
        <taxon>Streptophyta</taxon>
        <taxon>Embryophyta</taxon>
        <taxon>Tracheophyta</taxon>
        <taxon>Spermatophyta</taxon>
        <taxon>Magnoliopsida</taxon>
        <taxon>Liliopsida</taxon>
        <taxon>Asparagales</taxon>
        <taxon>Orchidaceae</taxon>
        <taxon>Vanilloideae</taxon>
        <taxon>Vanilleae</taxon>
        <taxon>Vanilla</taxon>
    </lineage>
</organism>
<dbReference type="Gene3D" id="2.60.110.10">
    <property type="entry name" value="Thaumatin"/>
    <property type="match status" value="1"/>
</dbReference>
<feature type="disulfide bond" evidence="1">
    <location>
        <begin position="80"/>
        <end position="90"/>
    </location>
</feature>
<proteinExistence type="predicted"/>
<sequence length="279" mass="30285">MRQLFRLLPCSVVPFFSPGGRRSYSARVFTIVNECKTTLWPGVTPGESFNGGGFPLRPGQSVVFTAPTSWSGRLGPRTGCNFDNAGNGSCDTGACGTSLKCGSRAKLRPLAEFTLASLDFYDVSLVDGFNVPVLVRPVGGSGNCHVAGCTGDLRDTARPSWRSGSAERLSRVGARVTCLTRMNTVVEGFMGIRAPAKPTYYSKKFKDTCPMAYSYAYDDPTSIFTCANADYVITFCAKSRQTVCSYHDNRLVCSGSTRPSRFIPKWLFVILVFVAGLFI</sequence>
<dbReference type="InterPro" id="IPR001938">
    <property type="entry name" value="Thaumatin"/>
</dbReference>
<feature type="disulfide bond" evidence="1">
    <location>
        <begin position="144"/>
        <end position="226"/>
    </location>
</feature>
<keyword evidence="1" id="KW-1015">Disulfide bond</keyword>
<feature type="disulfide bond" evidence="1">
    <location>
        <begin position="35"/>
        <end position="236"/>
    </location>
</feature>
<dbReference type="InterPro" id="IPR037176">
    <property type="entry name" value="Osmotin/thaumatin-like_sf"/>
</dbReference>
<feature type="disulfide bond" evidence="1">
    <location>
        <begin position="95"/>
        <end position="101"/>
    </location>
</feature>
<accession>A0A835PLE1</accession>
<evidence type="ECO:0000313" key="2">
    <source>
        <dbReference type="EMBL" id="KAG0453468.1"/>
    </source>
</evidence>
<evidence type="ECO:0000256" key="1">
    <source>
        <dbReference type="PIRSR" id="PIRSR002703-1"/>
    </source>
</evidence>
<dbReference type="Proteomes" id="UP000639772">
    <property type="component" value="Unassembled WGS sequence"/>
</dbReference>
<name>A0A835PLE1_VANPL</name>
<reference evidence="2 3" key="1">
    <citation type="journal article" date="2020" name="Nat. Food">
        <title>A phased Vanilla planifolia genome enables genetic improvement of flavour and production.</title>
        <authorList>
            <person name="Hasing T."/>
            <person name="Tang H."/>
            <person name="Brym M."/>
            <person name="Khazi F."/>
            <person name="Huang T."/>
            <person name="Chambers A.H."/>
        </authorList>
    </citation>
    <scope>NUCLEOTIDE SEQUENCE [LARGE SCALE GENOMIC DNA]</scope>
    <source>
        <tissue evidence="2">Leaf</tissue>
    </source>
</reference>
<dbReference type="OrthoDB" id="430315at2759"/>
<dbReference type="Pfam" id="PF00314">
    <property type="entry name" value="Thaumatin"/>
    <property type="match status" value="1"/>
</dbReference>
<gene>
    <name evidence="2" type="ORF">HPP92_024772</name>
</gene>
<comment type="caution">
    <text evidence="2">The sequence shown here is derived from an EMBL/GenBank/DDBJ whole genome shotgun (WGS) entry which is preliminary data.</text>
</comment>
<dbReference type="SUPFAM" id="SSF49870">
    <property type="entry name" value="Osmotin, thaumatin-like protein"/>
    <property type="match status" value="1"/>
</dbReference>